<feature type="domain" description="Protein kinase" evidence="1">
    <location>
        <begin position="1"/>
        <end position="88"/>
    </location>
</feature>
<organism evidence="2">
    <name type="scientific">Nymphaea colorata</name>
    <name type="common">pocket water lily</name>
    <dbReference type="NCBI Taxonomy" id="210225"/>
    <lineage>
        <taxon>Eukaryota</taxon>
        <taxon>Viridiplantae</taxon>
        <taxon>Streptophyta</taxon>
        <taxon>Embryophyta</taxon>
        <taxon>Tracheophyta</taxon>
        <taxon>Spermatophyta</taxon>
        <taxon>Magnoliopsida</taxon>
        <taxon>Nymphaeales</taxon>
        <taxon>Nymphaeaceae</taxon>
        <taxon>Nymphaea</taxon>
    </lineage>
</organism>
<reference evidence="2" key="1">
    <citation type="submission" date="2019-09" db="EMBL/GenBank/DDBJ databases">
        <authorList>
            <person name="Zhang L."/>
        </authorList>
    </citation>
    <scope>NUCLEOTIDE SEQUENCE</scope>
</reference>
<dbReference type="PROSITE" id="PS50011">
    <property type="entry name" value="PROTEIN_KINASE_DOM"/>
    <property type="match status" value="1"/>
</dbReference>
<dbReference type="InterPro" id="IPR000719">
    <property type="entry name" value="Prot_kinase_dom"/>
</dbReference>
<sequence>MDDRSKKVVAFKVLDLVKIESERSETVRKIRRRLAITEPQLMMTCDSENIIKCYDVYQNKSLKVMVIEYCNGLTLQEEITEKKRIPEN</sequence>
<name>A0A5K1HGK2_9MAGN</name>
<dbReference type="Gene3D" id="1.10.510.10">
    <property type="entry name" value="Transferase(Phosphotransferase) domain 1"/>
    <property type="match status" value="1"/>
</dbReference>
<dbReference type="GO" id="GO:0005524">
    <property type="term" value="F:ATP binding"/>
    <property type="evidence" value="ECO:0007669"/>
    <property type="project" value="InterPro"/>
</dbReference>
<evidence type="ECO:0000259" key="1">
    <source>
        <dbReference type="PROSITE" id="PS50011"/>
    </source>
</evidence>
<gene>
    <name evidence="2" type="ORF">NYM_LOCUS29729</name>
</gene>
<protein>
    <recommendedName>
        <fullName evidence="1">Protein kinase domain-containing protein</fullName>
    </recommendedName>
</protein>
<evidence type="ECO:0000313" key="2">
    <source>
        <dbReference type="EMBL" id="VVW87185.1"/>
    </source>
</evidence>
<proteinExistence type="predicted"/>
<dbReference type="Pfam" id="PF00069">
    <property type="entry name" value="Pkinase"/>
    <property type="match status" value="1"/>
</dbReference>
<dbReference type="GO" id="GO:0004672">
    <property type="term" value="F:protein kinase activity"/>
    <property type="evidence" value="ECO:0007669"/>
    <property type="project" value="InterPro"/>
</dbReference>
<accession>A0A5K1HGK2</accession>
<dbReference type="EMBL" id="LR722052">
    <property type="protein sequence ID" value="VVW87185.1"/>
    <property type="molecule type" value="Genomic_DNA"/>
</dbReference>
<dbReference type="InterPro" id="IPR011009">
    <property type="entry name" value="Kinase-like_dom_sf"/>
</dbReference>
<dbReference type="AlphaFoldDB" id="A0A5K1HGK2"/>
<dbReference type="SUPFAM" id="SSF56112">
    <property type="entry name" value="Protein kinase-like (PK-like)"/>
    <property type="match status" value="1"/>
</dbReference>